<keyword evidence="1" id="KW-0732">Signal</keyword>
<feature type="signal peptide" evidence="1">
    <location>
        <begin position="1"/>
        <end position="27"/>
    </location>
</feature>
<dbReference type="AlphaFoldDB" id="A0ABD1N4T4"/>
<sequence length="341" mass="39343">MRNIVLLFVGGFLGLFIGLSLPPQSITKLNLPNGLIHLSCIQDKYTDSGLSSQDQVLNVPTKIWVPTNPRGAERLPPGIVQAESDLFLRRLWGMPNENFTILLFHYDGRTTEWDEFEWSKQAIHISVQKQTKWWYAKRFLHPDIVAPYDYIFMWDEDLGVEHFNAEEYLKLVRKHGLEISQPALEPSESTKGVVWNMTRRREHSEVHKEAVEPGRCKYPLLPPCAAFVEIMAPVFSRNAWRCAWHMIQNEFVHGWGLDFSFRKCVEPAHEKIGVVDAQWIVHQGIPSLGKQGEAQTGKPAWRAVKERCGMEWRMFQGRLTNAEKGYYKSKGVDFSDLLVHN</sequence>
<reference evidence="2 3" key="1">
    <citation type="submission" date="2024-08" db="EMBL/GenBank/DDBJ databases">
        <title>Insights into the chromosomal genome structure of Flemingia macrophylla.</title>
        <authorList>
            <person name="Ding Y."/>
            <person name="Zhao Y."/>
            <person name="Bi W."/>
            <person name="Wu M."/>
            <person name="Zhao G."/>
            <person name="Gong Y."/>
            <person name="Li W."/>
            <person name="Zhang P."/>
        </authorList>
    </citation>
    <scope>NUCLEOTIDE SEQUENCE [LARGE SCALE GENOMIC DNA]</scope>
    <source>
        <strain evidence="2">DYQJB</strain>
        <tissue evidence="2">Leaf</tissue>
    </source>
</reference>
<evidence type="ECO:0008006" key="4">
    <source>
        <dbReference type="Google" id="ProtNLM"/>
    </source>
</evidence>
<dbReference type="Pfam" id="PF05212">
    <property type="entry name" value="DUF707"/>
    <property type="match status" value="1"/>
</dbReference>
<feature type="chain" id="PRO_5044764822" description="Storage protein" evidence="1">
    <location>
        <begin position="28"/>
        <end position="341"/>
    </location>
</feature>
<protein>
    <recommendedName>
        <fullName evidence="4">Storage protein</fullName>
    </recommendedName>
</protein>
<gene>
    <name evidence="2" type="ORF">Fmac_004387</name>
</gene>
<dbReference type="Proteomes" id="UP001603857">
    <property type="component" value="Unassembled WGS sequence"/>
</dbReference>
<dbReference type="PANTHER" id="PTHR31210:SF52">
    <property type="entry name" value="LYSINE KETOGLUTARATE REDUCTASE TRANS-SPLICING PROTEIN"/>
    <property type="match status" value="1"/>
</dbReference>
<dbReference type="InterPro" id="IPR007877">
    <property type="entry name" value="DUF707"/>
</dbReference>
<proteinExistence type="predicted"/>
<name>A0ABD1N4T4_9FABA</name>
<comment type="caution">
    <text evidence="2">The sequence shown here is derived from an EMBL/GenBank/DDBJ whole genome shotgun (WGS) entry which is preliminary data.</text>
</comment>
<organism evidence="2 3">
    <name type="scientific">Flemingia macrophylla</name>
    <dbReference type="NCBI Taxonomy" id="520843"/>
    <lineage>
        <taxon>Eukaryota</taxon>
        <taxon>Viridiplantae</taxon>
        <taxon>Streptophyta</taxon>
        <taxon>Embryophyta</taxon>
        <taxon>Tracheophyta</taxon>
        <taxon>Spermatophyta</taxon>
        <taxon>Magnoliopsida</taxon>
        <taxon>eudicotyledons</taxon>
        <taxon>Gunneridae</taxon>
        <taxon>Pentapetalae</taxon>
        <taxon>rosids</taxon>
        <taxon>fabids</taxon>
        <taxon>Fabales</taxon>
        <taxon>Fabaceae</taxon>
        <taxon>Papilionoideae</taxon>
        <taxon>50 kb inversion clade</taxon>
        <taxon>NPAAA clade</taxon>
        <taxon>indigoferoid/millettioid clade</taxon>
        <taxon>Phaseoleae</taxon>
        <taxon>Flemingia</taxon>
    </lineage>
</organism>
<dbReference type="EMBL" id="JBGMDY010000002">
    <property type="protein sequence ID" value="KAL2343102.1"/>
    <property type="molecule type" value="Genomic_DNA"/>
</dbReference>
<dbReference type="PANTHER" id="PTHR31210">
    <property type="entry name" value="OS06G0731900 PROTEIN"/>
    <property type="match status" value="1"/>
</dbReference>
<accession>A0ABD1N4T4</accession>
<evidence type="ECO:0000313" key="2">
    <source>
        <dbReference type="EMBL" id="KAL2343102.1"/>
    </source>
</evidence>
<evidence type="ECO:0000256" key="1">
    <source>
        <dbReference type="SAM" id="SignalP"/>
    </source>
</evidence>
<keyword evidence="3" id="KW-1185">Reference proteome</keyword>
<evidence type="ECO:0000313" key="3">
    <source>
        <dbReference type="Proteomes" id="UP001603857"/>
    </source>
</evidence>